<dbReference type="Pfam" id="PF00319">
    <property type="entry name" value="SRF-TF"/>
    <property type="match status" value="1"/>
</dbReference>
<comment type="caution">
    <text evidence="10">The sequence shown here is derived from an EMBL/GenBank/DDBJ whole genome shotgun (WGS) entry which is preliminary data.</text>
</comment>
<evidence type="ECO:0000256" key="1">
    <source>
        <dbReference type="ARBA" id="ARBA00004123"/>
    </source>
</evidence>
<dbReference type="PROSITE" id="PS00350">
    <property type="entry name" value="MADS_BOX_1"/>
    <property type="match status" value="1"/>
</dbReference>
<evidence type="ECO:0000313" key="11">
    <source>
        <dbReference type="Proteomes" id="UP000729402"/>
    </source>
</evidence>
<accession>A0A8J5WNT9</accession>
<dbReference type="CDD" id="cd00265">
    <property type="entry name" value="MADS_MEF2_like"/>
    <property type="match status" value="1"/>
</dbReference>
<dbReference type="GO" id="GO:0000977">
    <property type="term" value="F:RNA polymerase II transcription regulatory region sequence-specific DNA binding"/>
    <property type="evidence" value="ECO:0007669"/>
    <property type="project" value="InterPro"/>
</dbReference>
<keyword evidence="2" id="KW-0805">Transcription regulation</keyword>
<dbReference type="InterPro" id="IPR002487">
    <property type="entry name" value="TF_Kbox"/>
</dbReference>
<dbReference type="PROSITE" id="PS50066">
    <property type="entry name" value="MADS_BOX_2"/>
    <property type="match status" value="1"/>
</dbReference>
<reference evidence="10" key="2">
    <citation type="submission" date="2021-02" db="EMBL/GenBank/DDBJ databases">
        <authorList>
            <person name="Kimball J.A."/>
            <person name="Haas M.W."/>
            <person name="Macchietto M."/>
            <person name="Kono T."/>
            <person name="Duquette J."/>
            <person name="Shao M."/>
        </authorList>
    </citation>
    <scope>NUCLEOTIDE SEQUENCE</scope>
    <source>
        <tissue evidence="10">Fresh leaf tissue</tissue>
    </source>
</reference>
<proteinExistence type="predicted"/>
<feature type="coiled-coil region" evidence="6">
    <location>
        <begin position="143"/>
        <end position="170"/>
    </location>
</feature>
<dbReference type="GO" id="GO:0046983">
    <property type="term" value="F:protein dimerization activity"/>
    <property type="evidence" value="ECO:0007669"/>
    <property type="project" value="InterPro"/>
</dbReference>
<dbReference type="GO" id="GO:0045944">
    <property type="term" value="P:positive regulation of transcription by RNA polymerase II"/>
    <property type="evidence" value="ECO:0007669"/>
    <property type="project" value="InterPro"/>
</dbReference>
<dbReference type="GO" id="GO:0005634">
    <property type="term" value="C:nucleus"/>
    <property type="evidence" value="ECO:0007669"/>
    <property type="project" value="UniProtKB-SubCell"/>
</dbReference>
<gene>
    <name evidence="10" type="ORF">GUJ93_ZPchr0012g21499</name>
</gene>
<dbReference type="FunFam" id="3.40.1810.10:FF:000012">
    <property type="entry name" value="MADS-box protein SOC1"/>
    <property type="match status" value="1"/>
</dbReference>
<keyword evidence="3" id="KW-0238">DNA-binding</keyword>
<evidence type="ECO:0008006" key="12">
    <source>
        <dbReference type="Google" id="ProtNLM"/>
    </source>
</evidence>
<name>A0A8J5WNT9_ZIZPA</name>
<evidence type="ECO:0000256" key="3">
    <source>
        <dbReference type="ARBA" id="ARBA00023125"/>
    </source>
</evidence>
<evidence type="ECO:0000256" key="6">
    <source>
        <dbReference type="SAM" id="Coils"/>
    </source>
</evidence>
<evidence type="ECO:0000259" key="9">
    <source>
        <dbReference type="PROSITE" id="PS51297"/>
    </source>
</evidence>
<dbReference type="InterPro" id="IPR050142">
    <property type="entry name" value="MADS-box/MEF2_TF"/>
</dbReference>
<organism evidence="10 11">
    <name type="scientific">Zizania palustris</name>
    <name type="common">Northern wild rice</name>
    <dbReference type="NCBI Taxonomy" id="103762"/>
    <lineage>
        <taxon>Eukaryota</taxon>
        <taxon>Viridiplantae</taxon>
        <taxon>Streptophyta</taxon>
        <taxon>Embryophyta</taxon>
        <taxon>Tracheophyta</taxon>
        <taxon>Spermatophyta</taxon>
        <taxon>Magnoliopsida</taxon>
        <taxon>Liliopsida</taxon>
        <taxon>Poales</taxon>
        <taxon>Poaceae</taxon>
        <taxon>BOP clade</taxon>
        <taxon>Oryzoideae</taxon>
        <taxon>Oryzeae</taxon>
        <taxon>Zizaniinae</taxon>
        <taxon>Zizania</taxon>
    </lineage>
</organism>
<reference evidence="10" key="1">
    <citation type="journal article" date="2021" name="bioRxiv">
        <title>Whole Genome Assembly and Annotation of Northern Wild Rice, Zizania palustris L., Supports a Whole Genome Duplication in the Zizania Genus.</title>
        <authorList>
            <person name="Haas M."/>
            <person name="Kono T."/>
            <person name="Macchietto M."/>
            <person name="Millas R."/>
            <person name="McGilp L."/>
            <person name="Shao M."/>
            <person name="Duquette J."/>
            <person name="Hirsch C.N."/>
            <person name="Kimball J."/>
        </authorList>
    </citation>
    <scope>NUCLEOTIDE SEQUENCE</scope>
    <source>
        <tissue evidence="10">Fresh leaf tissue</tissue>
    </source>
</reference>
<keyword evidence="11" id="KW-1185">Reference proteome</keyword>
<protein>
    <recommendedName>
        <fullName evidence="12">MADS-box protein</fullName>
    </recommendedName>
</protein>
<dbReference type="Pfam" id="PF01486">
    <property type="entry name" value="K-box"/>
    <property type="match status" value="1"/>
</dbReference>
<evidence type="ECO:0000256" key="4">
    <source>
        <dbReference type="ARBA" id="ARBA00023163"/>
    </source>
</evidence>
<evidence type="ECO:0000259" key="8">
    <source>
        <dbReference type="PROSITE" id="PS50066"/>
    </source>
</evidence>
<dbReference type="PROSITE" id="PS51297">
    <property type="entry name" value="K_BOX"/>
    <property type="match status" value="1"/>
</dbReference>
<evidence type="ECO:0000256" key="7">
    <source>
        <dbReference type="SAM" id="MobiDB-lite"/>
    </source>
</evidence>
<evidence type="ECO:0000256" key="2">
    <source>
        <dbReference type="ARBA" id="ARBA00023015"/>
    </source>
</evidence>
<dbReference type="InterPro" id="IPR002100">
    <property type="entry name" value="TF_MADSbox"/>
</dbReference>
<feature type="domain" description="MADS-box" evidence="8">
    <location>
        <begin position="1"/>
        <end position="61"/>
    </location>
</feature>
<dbReference type="AlphaFoldDB" id="A0A8J5WNT9"/>
<dbReference type="PANTHER" id="PTHR48019">
    <property type="entry name" value="SERUM RESPONSE FACTOR HOMOLOG"/>
    <property type="match status" value="1"/>
</dbReference>
<feature type="domain" description="K-box" evidence="9">
    <location>
        <begin position="87"/>
        <end position="177"/>
    </location>
</feature>
<evidence type="ECO:0000256" key="5">
    <source>
        <dbReference type="ARBA" id="ARBA00023242"/>
    </source>
</evidence>
<dbReference type="GO" id="GO:0003700">
    <property type="term" value="F:DNA-binding transcription factor activity"/>
    <property type="evidence" value="ECO:0007669"/>
    <property type="project" value="InterPro"/>
</dbReference>
<evidence type="ECO:0000313" key="10">
    <source>
        <dbReference type="EMBL" id="KAG8092392.1"/>
    </source>
</evidence>
<comment type="subcellular location">
    <subcellularLocation>
        <location evidence="1">Nucleus</location>
    </subcellularLocation>
</comment>
<sequence>MVRGRTELKRIENATSRQVTFSKRRNGLLKKAFELSVLCDAEVGLIVFSPRGRLYEFASAPSLQKTIDRYKVYTNDNANDKMAQQDIQQVKADTISLAMKIEALDDSRRRILGQNLEGCSIDELRGLEIKLEKSLHNIRHKKTDLLENQIAKLKEKEKTMLRDNEDLRKKVQHCSLEAAMPVNRMTLAWQPRDAAAPSSSNADESVETELYIGLPGTERSSNRKKTG</sequence>
<feature type="region of interest" description="Disordered" evidence="7">
    <location>
        <begin position="191"/>
        <end position="227"/>
    </location>
</feature>
<dbReference type="EMBL" id="JAAALK010000080">
    <property type="protein sequence ID" value="KAG8092392.1"/>
    <property type="molecule type" value="Genomic_DNA"/>
</dbReference>
<keyword evidence="5" id="KW-0539">Nucleus</keyword>
<dbReference type="GO" id="GO:0050793">
    <property type="term" value="P:regulation of developmental process"/>
    <property type="evidence" value="ECO:0007669"/>
    <property type="project" value="UniProtKB-ARBA"/>
</dbReference>
<dbReference type="Proteomes" id="UP000729402">
    <property type="component" value="Unassembled WGS sequence"/>
</dbReference>
<dbReference type="SMART" id="SM00432">
    <property type="entry name" value="MADS"/>
    <property type="match status" value="1"/>
</dbReference>
<keyword evidence="4" id="KW-0804">Transcription</keyword>
<dbReference type="OrthoDB" id="1898716at2759"/>
<dbReference type="InterPro" id="IPR033896">
    <property type="entry name" value="MEF2-like_N"/>
</dbReference>
<keyword evidence="6" id="KW-0175">Coiled coil</keyword>